<evidence type="ECO:0000313" key="4">
    <source>
        <dbReference type="Proteomes" id="UP000076882"/>
    </source>
</evidence>
<sequence length="432" mass="47631">MNRKPKMVLALLASLPLFVGCAKQTSSLAGPSKANNSSSADESSSPNSLTIKNYKPCQEGNITSMPVFISNNGENNTSIDSNSFTLRVGKAKYKYYSPASGASDFHYSLQSGNQFNSLVTFKTGSLSKKQLADARMYYQTTNGKDEKSALVSANTNWQSLTQNSMISNHVDLGDYYQKAKQYLADKSNTQKPTDLKENFDDPNYNKLTGTLVANGKSASTKVAVLFNNNTNTDMNLSLRSVELENNNHTDILVSPVWQNFNLNLPANKTSIAVIPFQQSIDSTAVPYQVKIQSGVNSDSDSNNTFTNTSQGFHPLNLVFAPIKNNSDLFELTPDQIAHLDSIATKYDFQNNCVNFVCDNKSDFTVSSMITSFYLESGKDKLYATADGKGAINEQITPNSEQTITLKFKSLQKFLAEHNKVTLKYINTVVSRY</sequence>
<comment type="caution">
    <text evidence="3">The sequence shown here is derived from an EMBL/GenBank/DDBJ whole genome shotgun (WGS) entry which is preliminary data.</text>
</comment>
<feature type="region of interest" description="Disordered" evidence="1">
    <location>
        <begin position="26"/>
        <end position="52"/>
    </location>
</feature>
<keyword evidence="2" id="KW-0732">Signal</keyword>
<dbReference type="AlphaFoldDB" id="A0A165RW56"/>
<name>A0A165RW56_LACPN</name>
<organism evidence="3 4">
    <name type="scientific">Lactiplantibacillus plantarum</name>
    <name type="common">Lactobacillus plantarum</name>
    <dbReference type="NCBI Taxonomy" id="1590"/>
    <lineage>
        <taxon>Bacteria</taxon>
        <taxon>Bacillati</taxon>
        <taxon>Bacillota</taxon>
        <taxon>Bacilli</taxon>
        <taxon>Lactobacillales</taxon>
        <taxon>Lactobacillaceae</taxon>
        <taxon>Lactiplantibacillus</taxon>
    </lineage>
</organism>
<dbReference type="PATRIC" id="fig|1590.201.peg.1016"/>
<feature type="chain" id="PRO_5038454726" description="Lipoprotein" evidence="2">
    <location>
        <begin position="23"/>
        <end position="432"/>
    </location>
</feature>
<feature type="compositionally biased region" description="Low complexity" evidence="1">
    <location>
        <begin position="32"/>
        <end position="48"/>
    </location>
</feature>
<proteinExistence type="predicted"/>
<evidence type="ECO:0000313" key="3">
    <source>
        <dbReference type="EMBL" id="KZU95957.1"/>
    </source>
</evidence>
<evidence type="ECO:0008006" key="5">
    <source>
        <dbReference type="Google" id="ProtNLM"/>
    </source>
</evidence>
<dbReference type="PROSITE" id="PS51257">
    <property type="entry name" value="PROKAR_LIPOPROTEIN"/>
    <property type="match status" value="1"/>
</dbReference>
<accession>A0A165RW56</accession>
<protein>
    <recommendedName>
        <fullName evidence="5">Lipoprotein</fullName>
    </recommendedName>
</protein>
<dbReference type="EMBL" id="LUXM01000024">
    <property type="protein sequence ID" value="KZU95957.1"/>
    <property type="molecule type" value="Genomic_DNA"/>
</dbReference>
<gene>
    <name evidence="3" type="ORF">Lp19_1236</name>
</gene>
<evidence type="ECO:0000256" key="2">
    <source>
        <dbReference type="SAM" id="SignalP"/>
    </source>
</evidence>
<evidence type="ECO:0000256" key="1">
    <source>
        <dbReference type="SAM" id="MobiDB-lite"/>
    </source>
</evidence>
<dbReference type="Proteomes" id="UP000076882">
    <property type="component" value="Unassembled WGS sequence"/>
</dbReference>
<reference evidence="3 4" key="1">
    <citation type="submission" date="2016-03" db="EMBL/GenBank/DDBJ databases">
        <title>Comparative genomics of 54 Lactobacillus plantarum strains reveals genomic uncoupling from niche constraints.</title>
        <authorList>
            <person name="Martino M.E."/>
        </authorList>
    </citation>
    <scope>NUCLEOTIDE SEQUENCE [LARGE SCALE GENOMIC DNA]</scope>
    <source>
        <strain evidence="3 4">19.1</strain>
    </source>
</reference>
<feature type="signal peptide" evidence="2">
    <location>
        <begin position="1"/>
        <end position="22"/>
    </location>
</feature>